<evidence type="ECO:0000313" key="2">
    <source>
        <dbReference type="Proteomes" id="UP001055811"/>
    </source>
</evidence>
<dbReference type="Proteomes" id="UP001055811">
    <property type="component" value="Linkage Group LG07"/>
</dbReference>
<reference evidence="1 2" key="2">
    <citation type="journal article" date="2022" name="Mol. Ecol. Resour.">
        <title>The genomes of chicory, endive, great burdock and yacon provide insights into Asteraceae paleo-polyploidization history and plant inulin production.</title>
        <authorList>
            <person name="Fan W."/>
            <person name="Wang S."/>
            <person name="Wang H."/>
            <person name="Wang A."/>
            <person name="Jiang F."/>
            <person name="Liu H."/>
            <person name="Zhao H."/>
            <person name="Xu D."/>
            <person name="Zhang Y."/>
        </authorList>
    </citation>
    <scope>NUCLEOTIDE SEQUENCE [LARGE SCALE GENOMIC DNA]</scope>
    <source>
        <strain evidence="2">cv. Punajuju</strain>
        <tissue evidence="1">Leaves</tissue>
    </source>
</reference>
<dbReference type="EMBL" id="CM042015">
    <property type="protein sequence ID" value="KAI3709149.1"/>
    <property type="molecule type" value="Genomic_DNA"/>
</dbReference>
<proteinExistence type="predicted"/>
<reference evidence="2" key="1">
    <citation type="journal article" date="2022" name="Mol. Ecol. Resour.">
        <title>The genomes of chicory, endive, great burdock and yacon provide insights into Asteraceae palaeo-polyploidization history and plant inulin production.</title>
        <authorList>
            <person name="Fan W."/>
            <person name="Wang S."/>
            <person name="Wang H."/>
            <person name="Wang A."/>
            <person name="Jiang F."/>
            <person name="Liu H."/>
            <person name="Zhao H."/>
            <person name="Xu D."/>
            <person name="Zhang Y."/>
        </authorList>
    </citation>
    <scope>NUCLEOTIDE SEQUENCE [LARGE SCALE GENOMIC DNA]</scope>
    <source>
        <strain evidence="2">cv. Punajuju</strain>
    </source>
</reference>
<sequence length="67" mass="7924">MLQPHFCEMMLSEVENLEKWIVETKLSTMRPNTMNKYGVVLDDFGMQSMLEKLMKDESKLTTSLQMY</sequence>
<keyword evidence="2" id="KW-1185">Reference proteome</keyword>
<name>A0ACB9AHR1_CICIN</name>
<evidence type="ECO:0000313" key="1">
    <source>
        <dbReference type="EMBL" id="KAI3709149.1"/>
    </source>
</evidence>
<comment type="caution">
    <text evidence="1">The sequence shown here is derived from an EMBL/GenBank/DDBJ whole genome shotgun (WGS) entry which is preliminary data.</text>
</comment>
<protein>
    <submittedName>
        <fullName evidence="1">Uncharacterized protein</fullName>
    </submittedName>
</protein>
<organism evidence="1 2">
    <name type="scientific">Cichorium intybus</name>
    <name type="common">Chicory</name>
    <dbReference type="NCBI Taxonomy" id="13427"/>
    <lineage>
        <taxon>Eukaryota</taxon>
        <taxon>Viridiplantae</taxon>
        <taxon>Streptophyta</taxon>
        <taxon>Embryophyta</taxon>
        <taxon>Tracheophyta</taxon>
        <taxon>Spermatophyta</taxon>
        <taxon>Magnoliopsida</taxon>
        <taxon>eudicotyledons</taxon>
        <taxon>Gunneridae</taxon>
        <taxon>Pentapetalae</taxon>
        <taxon>asterids</taxon>
        <taxon>campanulids</taxon>
        <taxon>Asterales</taxon>
        <taxon>Asteraceae</taxon>
        <taxon>Cichorioideae</taxon>
        <taxon>Cichorieae</taxon>
        <taxon>Cichoriinae</taxon>
        <taxon>Cichorium</taxon>
    </lineage>
</organism>
<gene>
    <name evidence="1" type="ORF">L2E82_38908</name>
</gene>
<accession>A0ACB9AHR1</accession>